<dbReference type="AlphaFoldDB" id="A0AAE1YEG0"/>
<dbReference type="EMBL" id="JACGWO010000004">
    <property type="protein sequence ID" value="KAK4428610.1"/>
    <property type="molecule type" value="Genomic_DNA"/>
</dbReference>
<organism evidence="1 2">
    <name type="scientific">Sesamum alatum</name>
    <dbReference type="NCBI Taxonomy" id="300844"/>
    <lineage>
        <taxon>Eukaryota</taxon>
        <taxon>Viridiplantae</taxon>
        <taxon>Streptophyta</taxon>
        <taxon>Embryophyta</taxon>
        <taxon>Tracheophyta</taxon>
        <taxon>Spermatophyta</taxon>
        <taxon>Magnoliopsida</taxon>
        <taxon>eudicotyledons</taxon>
        <taxon>Gunneridae</taxon>
        <taxon>Pentapetalae</taxon>
        <taxon>asterids</taxon>
        <taxon>lamiids</taxon>
        <taxon>Lamiales</taxon>
        <taxon>Pedaliaceae</taxon>
        <taxon>Sesamum</taxon>
    </lineage>
</organism>
<comment type="caution">
    <text evidence="1">The sequence shown here is derived from an EMBL/GenBank/DDBJ whole genome shotgun (WGS) entry which is preliminary data.</text>
</comment>
<name>A0AAE1YEG0_9LAMI</name>
<accession>A0AAE1YEG0</accession>
<keyword evidence="2" id="KW-1185">Reference proteome</keyword>
<dbReference type="Proteomes" id="UP001293254">
    <property type="component" value="Unassembled WGS sequence"/>
</dbReference>
<evidence type="ECO:0000313" key="2">
    <source>
        <dbReference type="Proteomes" id="UP001293254"/>
    </source>
</evidence>
<gene>
    <name evidence="1" type="ORF">Salat_1160800</name>
</gene>
<evidence type="ECO:0000313" key="1">
    <source>
        <dbReference type="EMBL" id="KAK4428610.1"/>
    </source>
</evidence>
<protein>
    <submittedName>
        <fullName evidence="1">Uncharacterized protein</fullName>
    </submittedName>
</protein>
<proteinExistence type="predicted"/>
<reference evidence="1" key="1">
    <citation type="submission" date="2020-06" db="EMBL/GenBank/DDBJ databases">
        <authorList>
            <person name="Li T."/>
            <person name="Hu X."/>
            <person name="Zhang T."/>
            <person name="Song X."/>
            <person name="Zhang H."/>
            <person name="Dai N."/>
            <person name="Sheng W."/>
            <person name="Hou X."/>
            <person name="Wei L."/>
        </authorList>
    </citation>
    <scope>NUCLEOTIDE SEQUENCE</scope>
    <source>
        <strain evidence="1">3651</strain>
        <tissue evidence="1">Leaf</tissue>
    </source>
</reference>
<reference evidence="1" key="2">
    <citation type="journal article" date="2024" name="Plant">
        <title>Genomic evolution and insights into agronomic trait innovations of Sesamum species.</title>
        <authorList>
            <person name="Miao H."/>
            <person name="Wang L."/>
            <person name="Qu L."/>
            <person name="Liu H."/>
            <person name="Sun Y."/>
            <person name="Le M."/>
            <person name="Wang Q."/>
            <person name="Wei S."/>
            <person name="Zheng Y."/>
            <person name="Lin W."/>
            <person name="Duan Y."/>
            <person name="Cao H."/>
            <person name="Xiong S."/>
            <person name="Wang X."/>
            <person name="Wei L."/>
            <person name="Li C."/>
            <person name="Ma Q."/>
            <person name="Ju M."/>
            <person name="Zhao R."/>
            <person name="Li G."/>
            <person name="Mu C."/>
            <person name="Tian Q."/>
            <person name="Mei H."/>
            <person name="Zhang T."/>
            <person name="Gao T."/>
            <person name="Zhang H."/>
        </authorList>
    </citation>
    <scope>NUCLEOTIDE SEQUENCE</scope>
    <source>
        <strain evidence="1">3651</strain>
    </source>
</reference>
<sequence>MAFGHSLSLKCMYKRKKKFVDDTKLAQSEASRLAAEEKIKQLGTKLEDQGFRSQVELETARTVAVESGKTEGFSAGGAAGKEEGFERCKSQVQKLKGFVEGFDLVWLDPTLDHLATFPEEEAPLAVDGEFESLIKEVEKMDAPPSQ</sequence>